<name>F0XD98_GROCL</name>
<dbReference type="STRING" id="655863.F0XD98"/>
<dbReference type="EMBL" id="GL629765">
    <property type="protein sequence ID" value="EFX04299.1"/>
    <property type="molecule type" value="Genomic_DNA"/>
</dbReference>
<dbReference type="GO" id="GO:0009277">
    <property type="term" value="C:fungal-type cell wall"/>
    <property type="evidence" value="ECO:0007669"/>
    <property type="project" value="TreeGrafter"/>
</dbReference>
<dbReference type="Pfam" id="PF03856">
    <property type="entry name" value="SUN"/>
    <property type="match status" value="1"/>
</dbReference>
<evidence type="ECO:0000256" key="11">
    <source>
        <dbReference type="SAM" id="MobiDB-lite"/>
    </source>
</evidence>
<keyword evidence="5 12" id="KW-0732">Signal</keyword>
<dbReference type="GO" id="GO:0000272">
    <property type="term" value="P:polysaccharide catabolic process"/>
    <property type="evidence" value="ECO:0007669"/>
    <property type="project" value="UniProtKB-KW"/>
</dbReference>
<keyword evidence="7" id="KW-0119">Carbohydrate metabolism</keyword>
<keyword evidence="9" id="KW-0961">Cell wall biogenesis/degradation</keyword>
<keyword evidence="10" id="KW-0624">Polysaccharide degradation</keyword>
<feature type="chain" id="PRO_5003260446" evidence="12">
    <location>
        <begin position="20"/>
        <end position="466"/>
    </location>
</feature>
<evidence type="ECO:0000256" key="6">
    <source>
        <dbReference type="ARBA" id="ARBA00022801"/>
    </source>
</evidence>
<evidence type="ECO:0000256" key="12">
    <source>
        <dbReference type="SAM" id="SignalP"/>
    </source>
</evidence>
<evidence type="ECO:0000256" key="7">
    <source>
        <dbReference type="ARBA" id="ARBA00023277"/>
    </source>
</evidence>
<dbReference type="GO" id="GO:0016798">
    <property type="term" value="F:hydrolase activity, acting on glycosyl bonds"/>
    <property type="evidence" value="ECO:0007669"/>
    <property type="project" value="UniProtKB-KW"/>
</dbReference>
<evidence type="ECO:0000256" key="8">
    <source>
        <dbReference type="ARBA" id="ARBA00023295"/>
    </source>
</evidence>
<evidence type="ECO:0000256" key="9">
    <source>
        <dbReference type="ARBA" id="ARBA00023316"/>
    </source>
</evidence>
<keyword evidence="6" id="KW-0378">Hydrolase</keyword>
<dbReference type="PANTHER" id="PTHR31316:SF0">
    <property type="entry name" value="SECRETED BETA-GLUCOSIDASE SIM1-RELATED"/>
    <property type="match status" value="1"/>
</dbReference>
<evidence type="ECO:0000256" key="3">
    <source>
        <dbReference type="ARBA" id="ARBA00022512"/>
    </source>
</evidence>
<keyword evidence="3" id="KW-0134">Cell wall</keyword>
<gene>
    <name evidence="13" type="ORF">CMQ_1227</name>
</gene>
<dbReference type="RefSeq" id="XP_014173781.1">
    <property type="nucleotide sequence ID" value="XM_014318306.1"/>
</dbReference>
<keyword evidence="14" id="KW-1185">Reference proteome</keyword>
<keyword evidence="4" id="KW-0964">Secreted</keyword>
<dbReference type="GO" id="GO:0009986">
    <property type="term" value="C:cell surface"/>
    <property type="evidence" value="ECO:0007669"/>
    <property type="project" value="TreeGrafter"/>
</dbReference>
<accession>F0XD98</accession>
<comment type="subcellular location">
    <subcellularLocation>
        <location evidence="1">Secreted</location>
        <location evidence="1">Cell wall</location>
    </subcellularLocation>
</comment>
<dbReference type="HOGENOM" id="CLU_033459_1_0_1"/>
<dbReference type="Proteomes" id="UP000007796">
    <property type="component" value="Unassembled WGS sequence"/>
</dbReference>
<protein>
    <submittedName>
        <fullName evidence="13">Sun domain containing protein</fullName>
    </submittedName>
</protein>
<sequence length="466" mass="47767">MKGLANIAVAAAFVASVAADSHGHHHARRLAQGSPVAKRAATVAYETAYVYADGSPVSTDEAHECIDDGSCIVLGTATPVYTSPAPTSTSTSSLSTKEAQEFFESKITSSSTSSWSTSTAWTSTSTSTSTSSFSTSTSTSWSSTSTSWSSTSTSSSSTWSTSTISSTSSSASAAASSSSSSTTTVSGSGTKFPSGTVKCSEFPSAYGAVAVDWIGLGGWASIQTTGSWTPGSLISDIVEAVSGGCTEGSFCSYACPAGQTKAQWPTTSQGATGQSIGGLWCNSDGYLELTNDNFDTLCQDGLGGITIKNELSDEVAVCGTNYPGNEMMNIPVLAGAGETVTLTNMNAKTGYEWEGKYTSGQYYVNNKGVTLEQGCVWTSADYPDSAGNWAPVNIGAGTDIYGVTYISIFPNTPTSSAELDFDIEITGDINGDCYLKSGSYYGGGSGCTTSLTTGGSAVIKFKKYGS</sequence>
<dbReference type="InterPro" id="IPR005556">
    <property type="entry name" value="SUN"/>
</dbReference>
<comment type="similarity">
    <text evidence="2">Belongs to the SUN family.</text>
</comment>
<evidence type="ECO:0000313" key="14">
    <source>
        <dbReference type="Proteomes" id="UP000007796"/>
    </source>
</evidence>
<feature type="signal peptide" evidence="12">
    <location>
        <begin position="1"/>
        <end position="19"/>
    </location>
</feature>
<dbReference type="eggNOG" id="ENOG502QPVV">
    <property type="taxonomic scope" value="Eukaryota"/>
</dbReference>
<feature type="compositionally biased region" description="Low complexity" evidence="11">
    <location>
        <begin position="111"/>
        <end position="184"/>
    </location>
</feature>
<dbReference type="InParanoid" id="F0XD98"/>
<evidence type="ECO:0000313" key="13">
    <source>
        <dbReference type="EMBL" id="EFX04299.1"/>
    </source>
</evidence>
<evidence type="ECO:0000256" key="5">
    <source>
        <dbReference type="ARBA" id="ARBA00022729"/>
    </source>
</evidence>
<evidence type="ECO:0000256" key="10">
    <source>
        <dbReference type="ARBA" id="ARBA00023326"/>
    </source>
</evidence>
<dbReference type="PANTHER" id="PTHR31316">
    <property type="entry name" value="BETA-GLUCOSIDASE-LIKE PROTEIN NCA3, MITOCHONDRIAL-RELATED"/>
    <property type="match status" value="1"/>
</dbReference>
<evidence type="ECO:0000256" key="4">
    <source>
        <dbReference type="ARBA" id="ARBA00022525"/>
    </source>
</evidence>
<dbReference type="GeneID" id="25974082"/>
<evidence type="ECO:0000256" key="2">
    <source>
        <dbReference type="ARBA" id="ARBA00010579"/>
    </source>
</evidence>
<dbReference type="OrthoDB" id="5339822at2759"/>
<proteinExistence type="inferred from homology"/>
<keyword evidence="8" id="KW-0326">Glycosidase</keyword>
<evidence type="ECO:0000256" key="1">
    <source>
        <dbReference type="ARBA" id="ARBA00004191"/>
    </source>
</evidence>
<dbReference type="FunCoup" id="F0XD98">
    <property type="interactions" value="34"/>
</dbReference>
<dbReference type="AlphaFoldDB" id="F0XD98"/>
<organism evidence="14">
    <name type="scientific">Grosmannia clavigera (strain kw1407 / UAMH 11150)</name>
    <name type="common">Blue stain fungus</name>
    <name type="synonym">Graphiocladiella clavigera</name>
    <dbReference type="NCBI Taxonomy" id="655863"/>
    <lineage>
        <taxon>Eukaryota</taxon>
        <taxon>Fungi</taxon>
        <taxon>Dikarya</taxon>
        <taxon>Ascomycota</taxon>
        <taxon>Pezizomycotina</taxon>
        <taxon>Sordariomycetes</taxon>
        <taxon>Sordariomycetidae</taxon>
        <taxon>Ophiostomatales</taxon>
        <taxon>Ophiostomataceae</taxon>
        <taxon>Leptographium</taxon>
    </lineage>
</organism>
<dbReference type="GO" id="GO:0031505">
    <property type="term" value="P:fungal-type cell wall organization"/>
    <property type="evidence" value="ECO:0007669"/>
    <property type="project" value="TreeGrafter"/>
</dbReference>
<dbReference type="InterPro" id="IPR051526">
    <property type="entry name" value="Beta-Glucosidase_SUN"/>
</dbReference>
<reference evidence="13 14" key="1">
    <citation type="journal article" date="2011" name="Proc. Natl. Acad. Sci. U.S.A.">
        <title>Genome and transcriptome analyses of the mountain pine beetle-fungal symbiont Grosmannia clavigera, a lodgepole pine pathogen.</title>
        <authorList>
            <person name="DiGuistini S."/>
            <person name="Wang Y."/>
            <person name="Liao N.Y."/>
            <person name="Taylor G."/>
            <person name="Tanguay P."/>
            <person name="Feau N."/>
            <person name="Henrissat B."/>
            <person name="Chan S.K."/>
            <person name="Hesse-Orce U."/>
            <person name="Alamouti S.M."/>
            <person name="Tsui C.K.M."/>
            <person name="Docking R.T."/>
            <person name="Levasseur A."/>
            <person name="Haridas S."/>
            <person name="Robertson G."/>
            <person name="Birol I."/>
            <person name="Holt R.A."/>
            <person name="Marra M.A."/>
            <person name="Hamelin R.C."/>
            <person name="Hirst M."/>
            <person name="Jones S.J.M."/>
            <person name="Bohlmann J."/>
            <person name="Breuil C."/>
        </authorList>
    </citation>
    <scope>NUCLEOTIDE SEQUENCE [LARGE SCALE GENOMIC DNA]</scope>
    <source>
        <strain evidence="14">kw1407 / UAMH 11150</strain>
    </source>
</reference>
<feature type="region of interest" description="Disordered" evidence="11">
    <location>
        <begin position="111"/>
        <end position="192"/>
    </location>
</feature>